<reference evidence="2 3" key="2">
    <citation type="submission" date="2020-03" db="EMBL/GenBank/DDBJ databases">
        <authorList>
            <person name="Ichikawa N."/>
            <person name="Kimura A."/>
            <person name="Kitahashi Y."/>
            <person name="Uohara A."/>
        </authorList>
    </citation>
    <scope>NUCLEOTIDE SEQUENCE [LARGE SCALE GENOMIC DNA]</scope>
    <source>
        <strain evidence="2 3">NBRC 105367</strain>
    </source>
</reference>
<feature type="compositionally biased region" description="Basic and acidic residues" evidence="1">
    <location>
        <begin position="1"/>
        <end position="25"/>
    </location>
</feature>
<name>A0A6F8YQ98_9ACTN</name>
<keyword evidence="3" id="KW-1185">Reference proteome</keyword>
<dbReference type="EMBL" id="AP022871">
    <property type="protein sequence ID" value="BCB88163.1"/>
    <property type="molecule type" value="Genomic_DNA"/>
</dbReference>
<reference evidence="2 3" key="1">
    <citation type="submission" date="2020-03" db="EMBL/GenBank/DDBJ databases">
        <title>Whole genome shotgun sequence of Phytohabitans suffuscus NBRC 105367.</title>
        <authorList>
            <person name="Komaki H."/>
            <person name="Tamura T."/>
        </authorList>
    </citation>
    <scope>NUCLEOTIDE SEQUENCE [LARGE SCALE GENOMIC DNA]</scope>
    <source>
        <strain evidence="2 3">NBRC 105367</strain>
    </source>
</reference>
<sequence length="111" mass="12574">MQTVRPRTDHNGQDGMPLDKLDHARQRYPRFRVPKAGQRSHADRAERDQACAFGLKCGHALFTHQAGADPHVKVHPVLDGLAFGNTLEEQSLGFRAVESDLDLPYRRHRPQ</sequence>
<dbReference type="KEGG" id="psuu:Psuf_054760"/>
<dbReference type="AlphaFoldDB" id="A0A6F8YQ98"/>
<feature type="region of interest" description="Disordered" evidence="1">
    <location>
        <begin position="1"/>
        <end position="26"/>
    </location>
</feature>
<proteinExistence type="predicted"/>
<protein>
    <submittedName>
        <fullName evidence="2">Uncharacterized protein</fullName>
    </submittedName>
</protein>
<gene>
    <name evidence="2" type="ORF">Psuf_054760</name>
</gene>
<accession>A0A6F8YQ98</accession>
<organism evidence="2 3">
    <name type="scientific">Phytohabitans suffuscus</name>
    <dbReference type="NCBI Taxonomy" id="624315"/>
    <lineage>
        <taxon>Bacteria</taxon>
        <taxon>Bacillati</taxon>
        <taxon>Actinomycetota</taxon>
        <taxon>Actinomycetes</taxon>
        <taxon>Micromonosporales</taxon>
        <taxon>Micromonosporaceae</taxon>
    </lineage>
</organism>
<evidence type="ECO:0000313" key="2">
    <source>
        <dbReference type="EMBL" id="BCB88163.1"/>
    </source>
</evidence>
<evidence type="ECO:0000313" key="3">
    <source>
        <dbReference type="Proteomes" id="UP000503011"/>
    </source>
</evidence>
<evidence type="ECO:0000256" key="1">
    <source>
        <dbReference type="SAM" id="MobiDB-lite"/>
    </source>
</evidence>
<dbReference type="Proteomes" id="UP000503011">
    <property type="component" value="Chromosome"/>
</dbReference>